<reference evidence="3" key="1">
    <citation type="journal article" date="2019" name="Int. J. Syst. Evol. Microbiol.">
        <title>The Global Catalogue of Microorganisms (GCM) 10K type strain sequencing project: providing services to taxonomists for standard genome sequencing and annotation.</title>
        <authorList>
            <consortium name="The Broad Institute Genomics Platform"/>
            <consortium name="The Broad Institute Genome Sequencing Center for Infectious Disease"/>
            <person name="Wu L."/>
            <person name="Ma J."/>
        </authorList>
    </citation>
    <scope>NUCLEOTIDE SEQUENCE [LARGE SCALE GENOMIC DNA]</scope>
    <source>
        <strain evidence="3">JCM 18324</strain>
    </source>
</reference>
<organism evidence="2 3">
    <name type="scientific">Streptomyces sanyensis</name>
    <dbReference type="NCBI Taxonomy" id="568869"/>
    <lineage>
        <taxon>Bacteria</taxon>
        <taxon>Bacillati</taxon>
        <taxon>Actinomycetota</taxon>
        <taxon>Actinomycetes</taxon>
        <taxon>Kitasatosporales</taxon>
        <taxon>Streptomycetaceae</taxon>
        <taxon>Streptomyces</taxon>
    </lineage>
</organism>
<protein>
    <submittedName>
        <fullName evidence="2">Uncharacterized protein</fullName>
    </submittedName>
</protein>
<dbReference type="Proteomes" id="UP001501147">
    <property type="component" value="Unassembled WGS sequence"/>
</dbReference>
<keyword evidence="3" id="KW-1185">Reference proteome</keyword>
<proteinExistence type="predicted"/>
<sequence>MRALRPARNDGMPTHGYIDVIDESRSVRMARLRTPRPRSLAGMAVSALLLLGSAPMATAAPSERLPASRLLPIPAGGLHSFVRGLNSSGTIIGEYQVEGSAGPLAIRWNAHRPGYTRLAPLPGEKFSRTTALSDAGWVVGQSYDELPDVHPVRWTPRGTPKRLTLPRGSLGGRASAVNNAGVAVGEAQGKDSRSRPVRWRPDGRKTVLPVLPGDSGGTATSINNAGTAVGWTEQHDVAGGPAHPVRWNAAGAVSALPLPPGFTGARTSRITDSGVVFGHGRAAGSTEYDRVLVWAPDGTVRDAGRGRAYDANLAGTVVGASLDDSPNGDPARWHADGTRTVLANPAEAAGEVLAINNRGTAVGYAWPPAGNPALDKALMWKPDGTVVPLPPSSLGPYAAAFAVNDAGVIAGFAVGTDGAGNPTTWRATVWKR</sequence>
<name>A0ABP8ZM26_9ACTN</name>
<comment type="caution">
    <text evidence="2">The sequence shown here is derived from an EMBL/GenBank/DDBJ whole genome shotgun (WGS) entry which is preliminary data.</text>
</comment>
<dbReference type="EMBL" id="BAABJV010000001">
    <property type="protein sequence ID" value="GAA4760288.1"/>
    <property type="molecule type" value="Genomic_DNA"/>
</dbReference>
<accession>A0ABP8ZM26</accession>
<evidence type="ECO:0000313" key="2">
    <source>
        <dbReference type="EMBL" id="GAA4760288.1"/>
    </source>
</evidence>
<feature type="compositionally biased region" description="Basic and acidic residues" evidence="1">
    <location>
        <begin position="188"/>
        <end position="205"/>
    </location>
</feature>
<gene>
    <name evidence="2" type="ORF">GCM10023329_01700</name>
</gene>
<feature type="region of interest" description="Disordered" evidence="1">
    <location>
        <begin position="182"/>
        <end position="217"/>
    </location>
</feature>
<evidence type="ECO:0000256" key="1">
    <source>
        <dbReference type="SAM" id="MobiDB-lite"/>
    </source>
</evidence>
<evidence type="ECO:0000313" key="3">
    <source>
        <dbReference type="Proteomes" id="UP001501147"/>
    </source>
</evidence>